<dbReference type="Gene3D" id="1.10.260.40">
    <property type="entry name" value="lambda repressor-like DNA-binding domains"/>
    <property type="match status" value="1"/>
</dbReference>
<dbReference type="InterPro" id="IPR001387">
    <property type="entry name" value="Cro/C1-type_HTH"/>
</dbReference>
<dbReference type="InterPro" id="IPR036281">
    <property type="entry name" value="SinR/SinI_dimer_dom_sf"/>
</dbReference>
<dbReference type="PANTHER" id="PTHR46797:SF1">
    <property type="entry name" value="METHYLPHOSPHONATE SYNTHASE"/>
    <property type="match status" value="1"/>
</dbReference>
<name>A0ABU6MLG1_9BACI</name>
<dbReference type="InterPro" id="IPR010982">
    <property type="entry name" value="Lambda_DNA-bd_dom_sf"/>
</dbReference>
<dbReference type="PANTHER" id="PTHR46797">
    <property type="entry name" value="HTH-TYPE TRANSCRIPTIONAL REGULATOR"/>
    <property type="match status" value="1"/>
</dbReference>
<keyword evidence="1" id="KW-0238">DNA-binding</keyword>
<gene>
    <name evidence="3" type="ORF">P4T90_19320</name>
</gene>
<proteinExistence type="predicted"/>
<protein>
    <submittedName>
        <fullName evidence="3">Helix-turn-helix transcriptional regulator</fullName>
    </submittedName>
</protein>
<evidence type="ECO:0000313" key="3">
    <source>
        <dbReference type="EMBL" id="MED1205203.1"/>
    </source>
</evidence>
<evidence type="ECO:0000313" key="4">
    <source>
        <dbReference type="Proteomes" id="UP001341444"/>
    </source>
</evidence>
<dbReference type="SMART" id="SM00530">
    <property type="entry name" value="HTH_XRE"/>
    <property type="match status" value="1"/>
</dbReference>
<comment type="caution">
    <text evidence="3">The sequence shown here is derived from an EMBL/GenBank/DDBJ whole genome shotgun (WGS) entry which is preliminary data.</text>
</comment>
<feature type="domain" description="HTH cro/C1-type" evidence="2">
    <location>
        <begin position="6"/>
        <end position="61"/>
    </location>
</feature>
<keyword evidence="4" id="KW-1185">Reference proteome</keyword>
<dbReference type="Proteomes" id="UP001341444">
    <property type="component" value="Unassembled WGS sequence"/>
</dbReference>
<accession>A0ABU6MLG1</accession>
<dbReference type="Pfam" id="PF01381">
    <property type="entry name" value="HTH_3"/>
    <property type="match status" value="1"/>
</dbReference>
<reference evidence="3 4" key="1">
    <citation type="submission" date="2023-03" db="EMBL/GenBank/DDBJ databases">
        <title>Bacillus Genome Sequencing.</title>
        <authorList>
            <person name="Dunlap C."/>
        </authorList>
    </citation>
    <scope>NUCLEOTIDE SEQUENCE [LARGE SCALE GENOMIC DNA]</scope>
    <source>
        <strain evidence="3 4">B-23453</strain>
    </source>
</reference>
<dbReference type="SUPFAM" id="SSF47413">
    <property type="entry name" value="lambda repressor-like DNA-binding domains"/>
    <property type="match status" value="1"/>
</dbReference>
<organism evidence="3 4">
    <name type="scientific">Heyndrickxia acidicola</name>
    <dbReference type="NCBI Taxonomy" id="209389"/>
    <lineage>
        <taxon>Bacteria</taxon>
        <taxon>Bacillati</taxon>
        <taxon>Bacillota</taxon>
        <taxon>Bacilli</taxon>
        <taxon>Bacillales</taxon>
        <taxon>Bacillaceae</taxon>
        <taxon>Heyndrickxia</taxon>
    </lineage>
</organism>
<dbReference type="EMBL" id="JARMAB010000030">
    <property type="protein sequence ID" value="MED1205203.1"/>
    <property type="molecule type" value="Genomic_DNA"/>
</dbReference>
<evidence type="ECO:0000256" key="1">
    <source>
        <dbReference type="ARBA" id="ARBA00023125"/>
    </source>
</evidence>
<dbReference type="InterPro" id="IPR050807">
    <property type="entry name" value="TransReg_Diox_bact_type"/>
</dbReference>
<evidence type="ECO:0000259" key="2">
    <source>
        <dbReference type="PROSITE" id="PS50943"/>
    </source>
</evidence>
<dbReference type="CDD" id="cd00093">
    <property type="entry name" value="HTH_XRE"/>
    <property type="match status" value="1"/>
</dbReference>
<dbReference type="SUPFAM" id="SSF47406">
    <property type="entry name" value="SinR repressor dimerisation domain-like"/>
    <property type="match status" value="1"/>
</dbReference>
<dbReference type="PROSITE" id="PS50943">
    <property type="entry name" value="HTH_CROC1"/>
    <property type="match status" value="1"/>
</dbReference>
<sequence length="113" mass="13212">MIGKNIYEIRKRKKLSLSSLAERAGISKSYLSNIERNVHQNPSIQVLNKIAKILEVDLVTLVGNDVNSRPKKEDIPDNEWMEIVNKMKETGIEKEQIEEYKTLIEFIKWKNEK</sequence>
<dbReference type="RefSeq" id="WP_066262343.1">
    <property type="nucleotide sequence ID" value="NZ_JARMAB010000030.1"/>
</dbReference>